<dbReference type="EMBL" id="VCHE01000003">
    <property type="protein sequence ID" value="KAB2580420.1"/>
    <property type="molecule type" value="Genomic_DNA"/>
</dbReference>
<evidence type="ECO:0000313" key="2">
    <source>
        <dbReference type="EMBL" id="KAB2580420.1"/>
    </source>
</evidence>
<organism evidence="2 3">
    <name type="scientific">Lasiodiplodia theobromae</name>
    <dbReference type="NCBI Taxonomy" id="45133"/>
    <lineage>
        <taxon>Eukaryota</taxon>
        <taxon>Fungi</taxon>
        <taxon>Dikarya</taxon>
        <taxon>Ascomycota</taxon>
        <taxon>Pezizomycotina</taxon>
        <taxon>Dothideomycetes</taxon>
        <taxon>Dothideomycetes incertae sedis</taxon>
        <taxon>Botryosphaeriales</taxon>
        <taxon>Botryosphaeriaceae</taxon>
        <taxon>Lasiodiplodia</taxon>
    </lineage>
</organism>
<feature type="region of interest" description="Disordered" evidence="1">
    <location>
        <begin position="82"/>
        <end position="107"/>
    </location>
</feature>
<evidence type="ECO:0000256" key="1">
    <source>
        <dbReference type="SAM" id="MobiDB-lite"/>
    </source>
</evidence>
<comment type="caution">
    <text evidence="2">The sequence shown here is derived from an EMBL/GenBank/DDBJ whole genome shotgun (WGS) entry which is preliminary data.</text>
</comment>
<name>A0A5N5DRZ9_9PEZI</name>
<proteinExistence type="predicted"/>
<feature type="compositionally biased region" description="Basic and acidic residues" evidence="1">
    <location>
        <begin position="166"/>
        <end position="184"/>
    </location>
</feature>
<feature type="compositionally biased region" description="Acidic residues" evidence="1">
    <location>
        <begin position="185"/>
        <end position="196"/>
    </location>
</feature>
<evidence type="ECO:0000313" key="3">
    <source>
        <dbReference type="Proteomes" id="UP000325902"/>
    </source>
</evidence>
<keyword evidence="3" id="KW-1185">Reference proteome</keyword>
<feature type="compositionally biased region" description="Basic and acidic residues" evidence="1">
    <location>
        <begin position="91"/>
        <end position="107"/>
    </location>
</feature>
<dbReference type="AlphaFoldDB" id="A0A5N5DRZ9"/>
<gene>
    <name evidence="2" type="ORF">DBV05_g861</name>
</gene>
<sequence length="196" mass="23019">MRKLKSINLRGWQLLMTELKTKEKIPSRPPECHVNEAVVYWEETVAFKLALAYSEKYNLVLPISGKEPWTRDDYACEEEALMEQGEDEEYKEQAAADIKEEGEKTDESVKDPLALLHHLGSVCEESLSLLNQLNSLHKGKKQGSEEEERVKEEQQEEQGQEQEQQQQKKKEQKEEKEKEKREEKEKEEEEDEDEVL</sequence>
<feature type="region of interest" description="Disordered" evidence="1">
    <location>
        <begin position="138"/>
        <end position="196"/>
    </location>
</feature>
<dbReference type="Proteomes" id="UP000325902">
    <property type="component" value="Unassembled WGS sequence"/>
</dbReference>
<protein>
    <submittedName>
        <fullName evidence="2">Uncharacterized protein</fullName>
    </submittedName>
</protein>
<accession>A0A5N5DRZ9</accession>
<reference evidence="2 3" key="1">
    <citation type="journal article" date="2019" name="Sci. Rep.">
        <title>A multi-omics analysis of the grapevine pathogen Lasiodiplodia theobromae reveals that temperature affects the expression of virulence- and pathogenicity-related genes.</title>
        <authorList>
            <person name="Felix C."/>
            <person name="Meneses R."/>
            <person name="Goncalves M.F.M."/>
            <person name="Tilleman L."/>
            <person name="Duarte A.S."/>
            <person name="Jorrin-Novo J.V."/>
            <person name="Van de Peer Y."/>
            <person name="Deforce D."/>
            <person name="Van Nieuwerburgh F."/>
            <person name="Esteves A.C."/>
            <person name="Alves A."/>
        </authorList>
    </citation>
    <scope>NUCLEOTIDE SEQUENCE [LARGE SCALE GENOMIC DNA]</scope>
    <source>
        <strain evidence="2 3">LA-SOL3</strain>
    </source>
</reference>
<feature type="compositionally biased region" description="Basic and acidic residues" evidence="1">
    <location>
        <begin position="142"/>
        <end position="153"/>
    </location>
</feature>